<evidence type="ECO:0000259" key="9">
    <source>
        <dbReference type="PROSITE" id="PS51880"/>
    </source>
</evidence>
<dbReference type="PROSITE" id="PS51710">
    <property type="entry name" value="G_OBG"/>
    <property type="match status" value="1"/>
</dbReference>
<keyword evidence="5" id="KW-0460">Magnesium</keyword>
<dbReference type="Pfam" id="PF01926">
    <property type="entry name" value="MMR_HSR1"/>
    <property type="match status" value="1"/>
</dbReference>
<dbReference type="InterPro" id="IPR012675">
    <property type="entry name" value="Beta-grasp_dom_sf"/>
</dbReference>
<evidence type="ECO:0000256" key="3">
    <source>
        <dbReference type="ARBA" id="ARBA00022741"/>
    </source>
</evidence>
<dbReference type="CDD" id="cd04867">
    <property type="entry name" value="TGS_YchF_OLA1"/>
    <property type="match status" value="1"/>
</dbReference>
<evidence type="ECO:0000256" key="4">
    <source>
        <dbReference type="ARBA" id="ARBA00022840"/>
    </source>
</evidence>
<dbReference type="PANTHER" id="PTHR23305:SF18">
    <property type="entry name" value="OBG-TYPE G DOMAIN-CONTAINING PROTEIN"/>
    <property type="match status" value="1"/>
</dbReference>
<dbReference type="GO" id="GO:0043023">
    <property type="term" value="F:ribosomal large subunit binding"/>
    <property type="evidence" value="ECO:0007669"/>
    <property type="project" value="UniProtKB-UniRule"/>
</dbReference>
<comment type="similarity">
    <text evidence="6">Belongs to the TRAFAC class OBG-HflX-like GTPase superfamily. OBG GTPase family. YchF/OLA1 subfamily.</text>
</comment>
<reference evidence="10" key="2">
    <citation type="journal article" date="2021" name="PeerJ">
        <title>Extensive microbial diversity within the chicken gut microbiome revealed by metagenomics and culture.</title>
        <authorList>
            <person name="Gilroy R."/>
            <person name="Ravi A."/>
            <person name="Getino M."/>
            <person name="Pursley I."/>
            <person name="Horton D.L."/>
            <person name="Alikhan N.F."/>
            <person name="Baker D."/>
            <person name="Gharbi K."/>
            <person name="Hall N."/>
            <person name="Watson M."/>
            <person name="Adriaenssens E.M."/>
            <person name="Foster-Nyarko E."/>
            <person name="Jarju S."/>
            <person name="Secka A."/>
            <person name="Antonio M."/>
            <person name="Oren A."/>
            <person name="Chaudhuri R.R."/>
            <person name="La Ragione R."/>
            <person name="Hildebrand F."/>
            <person name="Pallen M.J."/>
        </authorList>
    </citation>
    <scope>NUCLEOTIDE SEQUENCE</scope>
    <source>
        <strain evidence="10">14508</strain>
    </source>
</reference>
<dbReference type="FunFam" id="3.10.20.30:FF:000001">
    <property type="entry name" value="Ribosome-binding ATPase YchF"/>
    <property type="match status" value="1"/>
</dbReference>
<comment type="function">
    <text evidence="6">ATPase that binds to both the 70S ribosome and the 50S ribosomal subunit in a nucleotide-independent manner.</text>
</comment>
<feature type="coiled-coil region" evidence="7">
    <location>
        <begin position="130"/>
        <end position="157"/>
    </location>
</feature>
<evidence type="ECO:0000256" key="7">
    <source>
        <dbReference type="SAM" id="Coils"/>
    </source>
</evidence>
<comment type="cofactor">
    <cofactor evidence="1">
        <name>Mg(2+)</name>
        <dbReference type="ChEBI" id="CHEBI:18420"/>
    </cofactor>
</comment>
<dbReference type="SUPFAM" id="SSF81271">
    <property type="entry name" value="TGS-like"/>
    <property type="match status" value="1"/>
</dbReference>
<dbReference type="GO" id="GO:0005737">
    <property type="term" value="C:cytoplasm"/>
    <property type="evidence" value="ECO:0007669"/>
    <property type="project" value="TreeGrafter"/>
</dbReference>
<feature type="domain" description="TGS" evidence="9">
    <location>
        <begin position="282"/>
        <end position="365"/>
    </location>
</feature>
<dbReference type="AlphaFoldDB" id="A0A9D1G742"/>
<dbReference type="InterPro" id="IPR004396">
    <property type="entry name" value="ATPase_YchF/OLA1"/>
</dbReference>
<dbReference type="InterPro" id="IPR004095">
    <property type="entry name" value="TGS"/>
</dbReference>
<gene>
    <name evidence="6 10" type="primary">ychF</name>
    <name evidence="10" type="ORF">IAD04_00890</name>
</gene>
<dbReference type="Pfam" id="PF06071">
    <property type="entry name" value="YchF-GTPase_C"/>
    <property type="match status" value="1"/>
</dbReference>
<dbReference type="SUPFAM" id="SSF52540">
    <property type="entry name" value="P-loop containing nucleoside triphosphate hydrolases"/>
    <property type="match status" value="1"/>
</dbReference>
<dbReference type="FunFam" id="1.10.150.300:FF:000001">
    <property type="entry name" value="Ribosome-binding ATPase YchF"/>
    <property type="match status" value="1"/>
</dbReference>
<dbReference type="PIRSF" id="PIRSF006641">
    <property type="entry name" value="CHP00092"/>
    <property type="match status" value="1"/>
</dbReference>
<evidence type="ECO:0000313" key="11">
    <source>
        <dbReference type="Proteomes" id="UP000886893"/>
    </source>
</evidence>
<dbReference type="InterPro" id="IPR006073">
    <property type="entry name" value="GTP-bd"/>
</dbReference>
<evidence type="ECO:0000256" key="6">
    <source>
        <dbReference type="HAMAP-Rule" id="MF_00944"/>
    </source>
</evidence>
<proteinExistence type="inferred from homology"/>
<keyword evidence="4 6" id="KW-0067">ATP-binding</keyword>
<dbReference type="HAMAP" id="MF_00944">
    <property type="entry name" value="YchF_OLA1_ATPase"/>
    <property type="match status" value="1"/>
</dbReference>
<evidence type="ECO:0000256" key="1">
    <source>
        <dbReference type="ARBA" id="ARBA00001946"/>
    </source>
</evidence>
<dbReference type="PRINTS" id="PR00326">
    <property type="entry name" value="GTP1OBG"/>
</dbReference>
<dbReference type="GO" id="GO:0005525">
    <property type="term" value="F:GTP binding"/>
    <property type="evidence" value="ECO:0007669"/>
    <property type="project" value="InterPro"/>
</dbReference>
<evidence type="ECO:0000259" key="8">
    <source>
        <dbReference type="PROSITE" id="PS51710"/>
    </source>
</evidence>
<dbReference type="Gene3D" id="1.10.150.300">
    <property type="entry name" value="TGS-like domain"/>
    <property type="match status" value="1"/>
</dbReference>
<dbReference type="InterPro" id="IPR012676">
    <property type="entry name" value="TGS-like"/>
</dbReference>
<dbReference type="InterPro" id="IPR041706">
    <property type="entry name" value="YchF_N"/>
</dbReference>
<keyword evidence="7" id="KW-0175">Coiled coil</keyword>
<dbReference type="InterPro" id="IPR023192">
    <property type="entry name" value="TGS-like_dom_sf"/>
</dbReference>
<dbReference type="InterPro" id="IPR027417">
    <property type="entry name" value="P-loop_NTPase"/>
</dbReference>
<dbReference type="Gene3D" id="3.10.20.30">
    <property type="match status" value="1"/>
</dbReference>
<protein>
    <recommendedName>
        <fullName evidence="6">Ribosome-binding ATPase YchF</fullName>
    </recommendedName>
</protein>
<keyword evidence="3 6" id="KW-0547">Nucleotide-binding</keyword>
<dbReference type="NCBIfam" id="TIGR00092">
    <property type="entry name" value="redox-regulated ATPase YchF"/>
    <property type="match status" value="1"/>
</dbReference>
<dbReference type="Gene3D" id="3.40.50.300">
    <property type="entry name" value="P-loop containing nucleotide triphosphate hydrolases"/>
    <property type="match status" value="1"/>
</dbReference>
<dbReference type="GO" id="GO:0005524">
    <property type="term" value="F:ATP binding"/>
    <property type="evidence" value="ECO:0007669"/>
    <property type="project" value="UniProtKB-UniRule"/>
</dbReference>
<dbReference type="PROSITE" id="PS51880">
    <property type="entry name" value="TGS"/>
    <property type="match status" value="1"/>
</dbReference>
<organism evidence="10 11">
    <name type="scientific">Candidatus Caccosoma faecigallinarum</name>
    <dbReference type="NCBI Taxonomy" id="2840720"/>
    <lineage>
        <taxon>Bacteria</taxon>
        <taxon>Bacillati</taxon>
        <taxon>Bacillota</taxon>
        <taxon>Bacillota incertae sedis</taxon>
        <taxon>Candidatus Caccosoma</taxon>
    </lineage>
</organism>
<dbReference type="EMBL" id="DVKI01000029">
    <property type="protein sequence ID" value="HIT16921.1"/>
    <property type="molecule type" value="Genomic_DNA"/>
</dbReference>
<dbReference type="PANTHER" id="PTHR23305">
    <property type="entry name" value="OBG GTPASE FAMILY"/>
    <property type="match status" value="1"/>
</dbReference>
<dbReference type="CDD" id="cd01900">
    <property type="entry name" value="YchF"/>
    <property type="match status" value="1"/>
</dbReference>
<accession>A0A9D1G742</accession>
<evidence type="ECO:0000256" key="2">
    <source>
        <dbReference type="ARBA" id="ARBA00022723"/>
    </source>
</evidence>
<dbReference type="Proteomes" id="UP000886893">
    <property type="component" value="Unassembled WGS sequence"/>
</dbReference>
<reference evidence="10" key="1">
    <citation type="submission" date="2020-10" db="EMBL/GenBank/DDBJ databases">
        <authorList>
            <person name="Gilroy R."/>
        </authorList>
    </citation>
    <scope>NUCLEOTIDE SEQUENCE</scope>
    <source>
        <strain evidence="10">14508</strain>
    </source>
</reference>
<dbReference type="InterPro" id="IPR031167">
    <property type="entry name" value="G_OBG"/>
</dbReference>
<comment type="caution">
    <text evidence="10">The sequence shown here is derived from an EMBL/GenBank/DDBJ whole genome shotgun (WGS) entry which is preliminary data.</text>
</comment>
<name>A0A9D1G742_9FIRM</name>
<evidence type="ECO:0000313" key="10">
    <source>
        <dbReference type="EMBL" id="HIT16921.1"/>
    </source>
</evidence>
<feature type="domain" description="OBG-type G" evidence="8">
    <location>
        <begin position="3"/>
        <end position="260"/>
    </location>
</feature>
<dbReference type="GO" id="GO:0016887">
    <property type="term" value="F:ATP hydrolysis activity"/>
    <property type="evidence" value="ECO:0007669"/>
    <property type="project" value="UniProtKB-UniRule"/>
</dbReference>
<feature type="binding site" evidence="6">
    <location>
        <begin position="12"/>
        <end position="17"/>
    </location>
    <ligand>
        <name>ATP</name>
        <dbReference type="ChEBI" id="CHEBI:30616"/>
    </ligand>
</feature>
<keyword evidence="2" id="KW-0479">Metal-binding</keyword>
<evidence type="ECO:0000256" key="5">
    <source>
        <dbReference type="ARBA" id="ARBA00022842"/>
    </source>
</evidence>
<sequence>MPLTAGIVGMPNVGKSTLFNAITNSQVEAANYPFATIKPNTGVVEVPDARLDYLCELYHPLKRVAATFEFTDIAGLVKGASKGEGLGNQFLANIRETDAICHVVRCFASEDILHVDGSVNALRDAETINMELIFADLETVENRIQRIEKKALSTKEKTIVEEYTVLKKVHETLMSNQPIRSLSFSKEEKVIVQSLHLLTDKPMIYIANVGENDLANVQENQEYLHLKKQAESENAKIIPVCAKVEEDLSSLTAEEKQLFMEELQIKESGLDQLIKATYELLGLETFYTSGKDECRAWTFKKGMKAPQCAGIIHSDFERGFIKAEVYHFQDLLQYQSEQAVKENGKCRLEGKEYVMKDGDIVYFKFNV</sequence>
<dbReference type="InterPro" id="IPR013029">
    <property type="entry name" value="YchF_C"/>
</dbReference>
<dbReference type="GO" id="GO:0046872">
    <property type="term" value="F:metal ion binding"/>
    <property type="evidence" value="ECO:0007669"/>
    <property type="project" value="UniProtKB-KW"/>
</dbReference>